<keyword evidence="4" id="KW-0143">Chaperone</keyword>
<comment type="caution">
    <text evidence="6">The sequence shown here is derived from an EMBL/GenBank/DDBJ whole genome shotgun (WGS) entry which is preliminary data.</text>
</comment>
<evidence type="ECO:0000256" key="3">
    <source>
        <dbReference type="ARBA" id="ARBA00022795"/>
    </source>
</evidence>
<keyword evidence="3" id="KW-1005">Bacterial flagellum biogenesis</keyword>
<keyword evidence="7" id="KW-1185">Reference proteome</keyword>
<evidence type="ECO:0000256" key="1">
    <source>
        <dbReference type="ARBA" id="ARBA00004514"/>
    </source>
</evidence>
<evidence type="ECO:0000256" key="2">
    <source>
        <dbReference type="ARBA" id="ARBA00022490"/>
    </source>
</evidence>
<evidence type="ECO:0000313" key="7">
    <source>
        <dbReference type="Proteomes" id="UP000774958"/>
    </source>
</evidence>
<dbReference type="InterPro" id="IPR008622">
    <property type="entry name" value="FliT"/>
</dbReference>
<evidence type="ECO:0000256" key="4">
    <source>
        <dbReference type="ARBA" id="ARBA00023186"/>
    </source>
</evidence>
<gene>
    <name evidence="6" type="ORF">LA374_02615</name>
</gene>
<dbReference type="RefSeq" id="WP_082177843.1">
    <property type="nucleotide sequence ID" value="NZ_CDDB01000001.1"/>
</dbReference>
<comment type="subcellular location">
    <subcellularLocation>
        <location evidence="1">Cytoplasm</location>
        <location evidence="1">Cytosol</location>
    </subcellularLocation>
</comment>
<keyword evidence="2" id="KW-0963">Cytoplasm</keyword>
<sequence length="97" mass="11340">MNAALVNTLIEVDEALLAACVEEFEPELLFSLFDRRDELIERLRPPFDDIEPDHRDKLLSLDNQVITRLNELHERVSDKLSQLGKRHKAIDLYNSIR</sequence>
<proteinExistence type="predicted"/>
<name>A0ABS7V6Y0_9GAMM</name>
<dbReference type="Proteomes" id="UP000774958">
    <property type="component" value="Unassembled WGS sequence"/>
</dbReference>
<dbReference type="Pfam" id="PF05400">
    <property type="entry name" value="FliT"/>
    <property type="match status" value="1"/>
</dbReference>
<accession>A0ABS7V6Y0</accession>
<organism evidence="6 7">
    <name type="scientific">Aeromonas schubertii</name>
    <dbReference type="NCBI Taxonomy" id="652"/>
    <lineage>
        <taxon>Bacteria</taxon>
        <taxon>Pseudomonadati</taxon>
        <taxon>Pseudomonadota</taxon>
        <taxon>Gammaproteobacteria</taxon>
        <taxon>Aeromonadales</taxon>
        <taxon>Aeromonadaceae</taxon>
        <taxon>Aeromonas</taxon>
    </lineage>
</organism>
<evidence type="ECO:0000256" key="5">
    <source>
        <dbReference type="ARBA" id="ARBA00093797"/>
    </source>
</evidence>
<reference evidence="6 7" key="1">
    <citation type="submission" date="2021-09" db="EMBL/GenBank/DDBJ databases">
        <title>Aeromonas schubertii isolated from Asian sea bass.</title>
        <authorList>
            <person name="Pinpimai K."/>
        </authorList>
    </citation>
    <scope>NUCLEOTIDE SEQUENCE [LARGE SCALE GENOMIC DNA]</scope>
    <source>
        <strain evidence="6 7">CHULA2021a</strain>
    </source>
</reference>
<dbReference type="EMBL" id="JAIRBT010000003">
    <property type="protein sequence ID" value="MBZ6065108.1"/>
    <property type="molecule type" value="Genomic_DNA"/>
</dbReference>
<protein>
    <recommendedName>
        <fullName evidence="5">Flagellar protein FliT</fullName>
    </recommendedName>
</protein>
<evidence type="ECO:0000313" key="6">
    <source>
        <dbReference type="EMBL" id="MBZ6065108.1"/>
    </source>
</evidence>